<name>A0A1S1N848_9GAMM</name>
<dbReference type="AlphaFoldDB" id="A0A1S1N848"/>
<evidence type="ECO:0000313" key="2">
    <source>
        <dbReference type="Proteomes" id="UP000180253"/>
    </source>
</evidence>
<sequence>MKKFFALLLILLLTGCKQTQKVEIKESLKKPSTLLNHTLFTRLDIENEASIFALPEAEQQKFINYAEEQKLKNIRADTIIANYLDSSLDRFSYDGATLNASHTLAKNEGNCISLAILTQAYANILGVETSFREVASMPIYKKQGQTILVSNHFKTKLYAPPEQDDKNWLYAIRPGTVIDYFPARDLVFVGSATYADLVAKYYANLATEALLAEQFDTSYSLVSQALEYAPYDPEMINLAAILHRRVGDTDTAKKLFEFAVNNQLVSSNLLYSYSYLAQQLSDTQLQEELEKKLLDNAKTPFDFLQLAEQEIAKERYFRAESLLKDLIATTPYIPEPYFALAKIYYLQDKKEKSAMYLQYAIEKSEDREKQGVYQAKLNTLKYVGSSYNQNKEQN</sequence>
<organism evidence="1 2">
    <name type="scientific">Pseudoalteromonas byunsanensis</name>
    <dbReference type="NCBI Taxonomy" id="327939"/>
    <lineage>
        <taxon>Bacteria</taxon>
        <taxon>Pseudomonadati</taxon>
        <taxon>Pseudomonadota</taxon>
        <taxon>Gammaproteobacteria</taxon>
        <taxon>Alteromonadales</taxon>
        <taxon>Pseudoalteromonadaceae</taxon>
        <taxon>Pseudoalteromonas</taxon>
    </lineage>
</organism>
<dbReference type="OrthoDB" id="6254323at2"/>
<evidence type="ECO:0000313" key="1">
    <source>
        <dbReference type="EMBL" id="OHU97540.1"/>
    </source>
</evidence>
<protein>
    <submittedName>
        <fullName evidence="1">Uncharacterized protein</fullName>
    </submittedName>
</protein>
<dbReference type="Gene3D" id="1.25.40.10">
    <property type="entry name" value="Tetratricopeptide repeat domain"/>
    <property type="match status" value="1"/>
</dbReference>
<dbReference type="SMART" id="SM00028">
    <property type="entry name" value="TPR"/>
    <property type="match status" value="2"/>
</dbReference>
<gene>
    <name evidence="1" type="ORF">BIW53_01895</name>
</gene>
<dbReference type="Proteomes" id="UP000180253">
    <property type="component" value="Unassembled WGS sequence"/>
</dbReference>
<dbReference type="SUPFAM" id="SSF48452">
    <property type="entry name" value="TPR-like"/>
    <property type="match status" value="1"/>
</dbReference>
<comment type="caution">
    <text evidence="1">The sequence shown here is derived from an EMBL/GenBank/DDBJ whole genome shotgun (WGS) entry which is preliminary data.</text>
</comment>
<dbReference type="STRING" id="327939.BIW53_01895"/>
<dbReference type="RefSeq" id="WP_070990102.1">
    <property type="nucleotide sequence ID" value="NZ_CBCSHD010000003.1"/>
</dbReference>
<dbReference type="EMBL" id="MNAN01000011">
    <property type="protein sequence ID" value="OHU97540.1"/>
    <property type="molecule type" value="Genomic_DNA"/>
</dbReference>
<dbReference type="InterPro" id="IPR019734">
    <property type="entry name" value="TPR_rpt"/>
</dbReference>
<accession>A0A1S1N848</accession>
<keyword evidence="2" id="KW-1185">Reference proteome</keyword>
<proteinExistence type="predicted"/>
<reference evidence="1 2" key="1">
    <citation type="submission" date="2016-10" db="EMBL/GenBank/DDBJ databases">
        <title>Pseudoalteromonas amylolytica sp. nov., isolated from the surface seawater.</title>
        <authorList>
            <person name="Wu Y.-H."/>
            <person name="Cheng H."/>
            <person name="Jin X.-B."/>
            <person name="Wang C.-S."/>
            <person name="Xu X.-W."/>
        </authorList>
    </citation>
    <scope>NUCLEOTIDE SEQUENCE [LARGE SCALE GENOMIC DNA]</scope>
    <source>
        <strain evidence="1 2">JCM 12483</strain>
    </source>
</reference>
<dbReference type="PROSITE" id="PS51257">
    <property type="entry name" value="PROKAR_LIPOPROTEIN"/>
    <property type="match status" value="1"/>
</dbReference>
<dbReference type="InterPro" id="IPR011990">
    <property type="entry name" value="TPR-like_helical_dom_sf"/>
</dbReference>